<dbReference type="AlphaFoldDB" id="A0A8J3G922"/>
<accession>A0A8J3G922</accession>
<dbReference type="EMBL" id="BMXF01000002">
    <property type="protein sequence ID" value="GHB69803.1"/>
    <property type="molecule type" value="Genomic_DNA"/>
</dbReference>
<organism evidence="1 2">
    <name type="scientific">Persicitalea jodogahamensis</name>
    <dbReference type="NCBI Taxonomy" id="402147"/>
    <lineage>
        <taxon>Bacteria</taxon>
        <taxon>Pseudomonadati</taxon>
        <taxon>Bacteroidota</taxon>
        <taxon>Cytophagia</taxon>
        <taxon>Cytophagales</taxon>
        <taxon>Spirosomataceae</taxon>
        <taxon>Persicitalea</taxon>
    </lineage>
</organism>
<dbReference type="RefSeq" id="WP_189564702.1">
    <property type="nucleotide sequence ID" value="NZ_BMXF01000002.1"/>
</dbReference>
<keyword evidence="2" id="KW-1185">Reference proteome</keyword>
<gene>
    <name evidence="1" type="ORF">GCM10007390_24280</name>
</gene>
<protein>
    <submittedName>
        <fullName evidence="1">Uncharacterized protein</fullName>
    </submittedName>
</protein>
<name>A0A8J3G922_9BACT</name>
<reference evidence="1 2" key="1">
    <citation type="journal article" date="2014" name="Int. J. Syst. Evol. Microbiol.">
        <title>Complete genome sequence of Corynebacterium casei LMG S-19264T (=DSM 44701T), isolated from a smear-ripened cheese.</title>
        <authorList>
            <consortium name="US DOE Joint Genome Institute (JGI-PGF)"/>
            <person name="Walter F."/>
            <person name="Albersmeier A."/>
            <person name="Kalinowski J."/>
            <person name="Ruckert C."/>
        </authorList>
    </citation>
    <scope>NUCLEOTIDE SEQUENCE [LARGE SCALE GENOMIC DNA]</scope>
    <source>
        <strain evidence="1 2">KCTC 12866</strain>
    </source>
</reference>
<proteinExistence type="predicted"/>
<dbReference type="Proteomes" id="UP000598271">
    <property type="component" value="Unassembled WGS sequence"/>
</dbReference>
<sequence>MKKYNLSFLILNIFLVVNLPLKAQINEPDFVGESYLLKTDGSFSQLDKAIGNFTSGLSFSSNSFNALSLEIDGGKAQARFSSGEPLQLIVRAVDNDSDPLSIITIYKFKAKKSTRSVLISKDNSGTLMKSRTSSKDIVLFNGGKKYGTSSYLITLKGLATGEYGIIVSNPNSKDEKRVVVSCFAID</sequence>
<evidence type="ECO:0000313" key="1">
    <source>
        <dbReference type="EMBL" id="GHB69803.1"/>
    </source>
</evidence>
<comment type="caution">
    <text evidence="1">The sequence shown here is derived from an EMBL/GenBank/DDBJ whole genome shotgun (WGS) entry which is preliminary data.</text>
</comment>
<evidence type="ECO:0000313" key="2">
    <source>
        <dbReference type="Proteomes" id="UP000598271"/>
    </source>
</evidence>